<dbReference type="AlphaFoldDB" id="A0A5U9NYD6"/>
<dbReference type="InterPro" id="IPR014054">
    <property type="entry name" value="Phage_regulatory_Rha"/>
</dbReference>
<protein>
    <recommendedName>
        <fullName evidence="2">Rha family transcriptional regulator</fullName>
    </recommendedName>
</protein>
<accession>A0A5U9NYD6</accession>
<dbReference type="Pfam" id="PF09669">
    <property type="entry name" value="Phage_pRha"/>
    <property type="match status" value="1"/>
</dbReference>
<proteinExistence type="predicted"/>
<reference evidence="1" key="1">
    <citation type="submission" date="2018-07" db="EMBL/GenBank/DDBJ databases">
        <authorList>
            <person name="Ashton P.M."/>
            <person name="Dallman T."/>
            <person name="Nair S."/>
            <person name="De Pinna E."/>
            <person name="Peters T."/>
            <person name="Grant K."/>
        </authorList>
    </citation>
    <scope>NUCLEOTIDE SEQUENCE</scope>
    <source>
        <strain evidence="1">488731</strain>
    </source>
</reference>
<name>A0A5U9NYD6_SALMU</name>
<gene>
    <name evidence="1" type="ORF">DSR33_23295</name>
</gene>
<evidence type="ECO:0008006" key="2">
    <source>
        <dbReference type="Google" id="ProtNLM"/>
    </source>
</evidence>
<comment type="caution">
    <text evidence="1">The sequence shown here is derived from an EMBL/GenBank/DDBJ whole genome shotgun (WGS) entry which is preliminary data.</text>
</comment>
<dbReference type="NCBIfam" id="TIGR02681">
    <property type="entry name" value="phage_pRha"/>
    <property type="match status" value="1"/>
</dbReference>
<evidence type="ECO:0000313" key="1">
    <source>
        <dbReference type="EMBL" id="EBS3167685.1"/>
    </source>
</evidence>
<organism evidence="1">
    <name type="scientific">Salmonella muenchen</name>
    <dbReference type="NCBI Taxonomy" id="596"/>
    <lineage>
        <taxon>Bacteria</taxon>
        <taxon>Pseudomonadati</taxon>
        <taxon>Pseudomonadota</taxon>
        <taxon>Gammaproteobacteria</taxon>
        <taxon>Enterobacterales</taxon>
        <taxon>Enterobacteriaceae</taxon>
        <taxon>Salmonella</taxon>
    </lineage>
</organism>
<dbReference type="EMBL" id="AAGVCK010000027">
    <property type="protein sequence ID" value="EBS3167685.1"/>
    <property type="molecule type" value="Genomic_DNA"/>
</dbReference>
<sequence length="165" mass="18477">MVPGTANPISPPSRDLQLGLFQSRTIIMNDYDLISLPERFLSADSKSFITNSLSLSASFRIPHERLLRHIENLSIPSDLMAPNIQKYKDNGTSAYKLTRDGMILVVMQLPGREAALFKLAYINAFNEMSQSLYKGGDIDKVTAALNQLNQEELKTVMLLCLQRMA</sequence>